<reference evidence="1 2" key="1">
    <citation type="submission" date="2020-05" db="EMBL/GenBank/DDBJ databases">
        <title>Sulfurimonas marisnigri, sp. nov., and Sulfurimonas baltica, sp. nov., manganese oxide reducing chemolithoautotrophs of the class Epsilonproteobacteria isolated from the pelagic redoxclines of the Black and Baltic Seas and emended description of the genus Sulfurimonas.</title>
        <authorList>
            <person name="Henkel J.V."/>
            <person name="Laudan C."/>
            <person name="Werner J."/>
            <person name="Neu T."/>
            <person name="Plewe S."/>
            <person name="Sproer C."/>
            <person name="Bunk B."/>
            <person name="Schulz-Vogt H.N."/>
        </authorList>
    </citation>
    <scope>NUCLEOTIDE SEQUENCE [LARGE SCALE GENOMIC DNA]</scope>
    <source>
        <strain evidence="1 2">SoZ1</strain>
    </source>
</reference>
<name>A0A7S7M2A6_9BACT</name>
<sequence length="108" mass="12046">MNGTIMVTYKILCNGDLNKEISLKELLLNEKVAKAIKSEFAKGFRNIALLSTGTDASLKIKTTKELHSFEVTKDDFADILVLAEEDAATKKLLKKDCERVELVDIETL</sequence>
<keyword evidence="2" id="KW-1185">Reference proteome</keyword>
<accession>A0A7S7M2A6</accession>
<dbReference type="AlphaFoldDB" id="A0A7S7M2A6"/>
<dbReference type="RefSeq" id="WP_194367800.1">
    <property type="nucleotide sequence ID" value="NZ_CP054493.1"/>
</dbReference>
<proteinExistence type="predicted"/>
<protein>
    <submittedName>
        <fullName evidence="1">Uncharacterized protein</fullName>
    </submittedName>
</protein>
<dbReference type="Proteomes" id="UP000593836">
    <property type="component" value="Chromosome"/>
</dbReference>
<dbReference type="KEGG" id="smas:HUE87_05930"/>
<organism evidence="1 2">
    <name type="scientific">Candidatus Sulfurimonas marisnigri</name>
    <dbReference type="NCBI Taxonomy" id="2740405"/>
    <lineage>
        <taxon>Bacteria</taxon>
        <taxon>Pseudomonadati</taxon>
        <taxon>Campylobacterota</taxon>
        <taxon>Epsilonproteobacteria</taxon>
        <taxon>Campylobacterales</taxon>
        <taxon>Sulfurimonadaceae</taxon>
        <taxon>Sulfurimonas</taxon>
    </lineage>
</organism>
<evidence type="ECO:0000313" key="1">
    <source>
        <dbReference type="EMBL" id="QOY55762.1"/>
    </source>
</evidence>
<evidence type="ECO:0000313" key="2">
    <source>
        <dbReference type="Proteomes" id="UP000593836"/>
    </source>
</evidence>
<gene>
    <name evidence="1" type="ORF">HUE87_05930</name>
</gene>
<dbReference type="EMBL" id="CP054493">
    <property type="protein sequence ID" value="QOY55762.1"/>
    <property type="molecule type" value="Genomic_DNA"/>
</dbReference>